<dbReference type="Pfam" id="PF07539">
    <property type="entry name" value="UTP20_N"/>
    <property type="match status" value="1"/>
</dbReference>
<evidence type="ECO:0000256" key="1">
    <source>
        <dbReference type="SAM" id="MobiDB-lite"/>
    </source>
</evidence>
<protein>
    <submittedName>
        <fullName evidence="5">6304_t:CDS:1</fullName>
    </submittedName>
</protein>
<gene>
    <name evidence="5" type="ORF">ALEPTO_LOCUS1959</name>
</gene>
<feature type="compositionally biased region" description="Basic residues" evidence="1">
    <location>
        <begin position="2651"/>
        <end position="2666"/>
    </location>
</feature>
<evidence type="ECO:0000259" key="3">
    <source>
        <dbReference type="Pfam" id="PF20416"/>
    </source>
</evidence>
<dbReference type="PANTHER" id="PTHR17695">
    <property type="entry name" value="SMALL SUBUNIT PROCESSOME COMPONENT 20 HOMOLOG"/>
    <property type="match status" value="1"/>
</dbReference>
<feature type="domain" description="U3 small nucleolar RNA-associated protein 20" evidence="3">
    <location>
        <begin position="1757"/>
        <end position="1974"/>
    </location>
</feature>
<proteinExistence type="predicted"/>
<dbReference type="EMBL" id="CAJVPS010000252">
    <property type="protein sequence ID" value="CAG8469871.1"/>
    <property type="molecule type" value="Genomic_DNA"/>
</dbReference>
<feature type="non-terminal residue" evidence="5">
    <location>
        <position position="1"/>
    </location>
</feature>
<organism evidence="5 6">
    <name type="scientific">Ambispora leptoticha</name>
    <dbReference type="NCBI Taxonomy" id="144679"/>
    <lineage>
        <taxon>Eukaryota</taxon>
        <taxon>Fungi</taxon>
        <taxon>Fungi incertae sedis</taxon>
        <taxon>Mucoromycota</taxon>
        <taxon>Glomeromycotina</taxon>
        <taxon>Glomeromycetes</taxon>
        <taxon>Archaeosporales</taxon>
        <taxon>Ambisporaceae</taxon>
        <taxon>Ambispora</taxon>
    </lineage>
</organism>
<evidence type="ECO:0000259" key="4">
    <source>
        <dbReference type="Pfam" id="PF23099"/>
    </source>
</evidence>
<dbReference type="InterPro" id="IPR011430">
    <property type="entry name" value="UTP20_N"/>
</dbReference>
<feature type="domain" description="U3 small nucleolar RNA-associated protein 20 N-terminal" evidence="2">
    <location>
        <begin position="973"/>
        <end position="1611"/>
    </location>
</feature>
<dbReference type="OrthoDB" id="360653at2759"/>
<dbReference type="GO" id="GO:0032040">
    <property type="term" value="C:small-subunit processome"/>
    <property type="evidence" value="ECO:0007669"/>
    <property type="project" value="TreeGrafter"/>
</dbReference>
<comment type="caution">
    <text evidence="5">The sequence shown here is derived from an EMBL/GenBank/DDBJ whole genome shotgun (WGS) entry which is preliminary data.</text>
</comment>
<dbReference type="Proteomes" id="UP000789508">
    <property type="component" value="Unassembled WGS sequence"/>
</dbReference>
<dbReference type="Pfam" id="PF20416">
    <property type="entry name" value="UTP20"/>
    <property type="match status" value="1"/>
</dbReference>
<reference evidence="5" key="1">
    <citation type="submission" date="2021-06" db="EMBL/GenBank/DDBJ databases">
        <authorList>
            <person name="Kallberg Y."/>
            <person name="Tangrot J."/>
            <person name="Rosling A."/>
        </authorList>
    </citation>
    <scope>NUCLEOTIDE SEQUENCE</scope>
    <source>
        <strain evidence="5">FL130A</strain>
    </source>
</reference>
<feature type="domain" description="U3 small nucleolar RNA-associated protein 20 C-terminal" evidence="4">
    <location>
        <begin position="2413"/>
        <end position="2666"/>
    </location>
</feature>
<dbReference type="SUPFAM" id="SSF48371">
    <property type="entry name" value="ARM repeat"/>
    <property type="match status" value="2"/>
</dbReference>
<accession>A0A9N8VXI6</accession>
<feature type="region of interest" description="Disordered" evidence="1">
    <location>
        <begin position="2651"/>
        <end position="2672"/>
    </location>
</feature>
<dbReference type="InterPro" id="IPR011989">
    <property type="entry name" value="ARM-like"/>
</dbReference>
<dbReference type="InterPro" id="IPR016024">
    <property type="entry name" value="ARM-type_fold"/>
</dbReference>
<evidence type="ECO:0000313" key="6">
    <source>
        <dbReference type="Proteomes" id="UP000789508"/>
    </source>
</evidence>
<sequence length="2672" mass="309236">MKEGGSQHKFKSFLTRIDNIDINVRKLGKRKTEKLESEEVTSFFKESLESWRELNLTANFCAFVREVYALSETLVQVVHHAEEIVMLLEKHLQIENSMAIEPLLDLTVNLAKDLGEDFYPYYENVLTVVLHLAKQRDADILEWTFNCVAYLFKILVKPITKDLKTTYNLLAPLLGEVHYEVFIRKFSAQAFSFLLRKVSGSDLEDFVQYMFQSLKDQPTQEYYEGLSMLYNETIKTVNTRLHSKAVTMIQTLLSVLYRELNLTNYKHNDTFDFEANLTFRVLKNTIISLIHYTIAEYFTPVLECFLVELQTQANYLRSKNNQADMARIIVNLSMCFVCITTKQGSCVSDIERIFCVTRNLAPYLIIKNESDQSNGVAKTAQHQIVKLSLSLLLCADESTVKVSGKKLINQIFECKDADDVLFFSLMLSKLNFDQYSSLVIPNIIKFCAKYWKSDPEKFILFLSYMISTDGFKKLKNVTKSQFVTGKGLIKFPIDNKNNELSTQFLQVLENNYEWIEEAELSSHFDMNENLIHVPKICLVASTLQIIPGLELEFSETIKTLTCLINSLVKALEDGTSSKYSSFSPLIERQFTRGSPLVILENLLGLAIETFTNVCAPMGNQGIMSINILWKTVFYRVLMKYNHNEVILRAVEGFLSLLRTSTKYSSRFACAFLAEIYPILKTRINSFGHYHRLYTLKILSLFDQYSLKPIENTKKSKAQQENSISADRQPCEVFKIALAIEQIVPTIDNYREKIIKLKNMVNLVTSGRVPAFYIEVLPRVCLGFFTYNLSPLWPEAVKALVKIAYLDEKIVWDLLYSELSRFKDQANFAEHKFSSTTLTYYFKEKEKQNMPPKALKIIGELTFECPHLNKYNQIIKESEEFFSARMNNRFLMHFISLCSPSTERYDYWKYYTLLINTLTEAPHLAEHNTIKIVPFFLEFACSDMDIESDTRENTENMDIDKEESINILQRTPKACRNNLIAFLKLFTKFKNPAKAHQSEELEAVFMQLLSNGDLQLQMLSLSCLLAWKSQNVIPYENNLRNLLDEAKFRDELSTFSLSKDENGAIKYEHREEVMELVLRILYGRMITRKNKDSAKGMKARRIAVLVALNNCRIHELNTLIDLILQPFAEVRKLSRVVKMQFAFKDINISKFVSHRKQIGYLNMLEDLLKQLGAHIFIFIPDLFKILLYIVHDAQKKLTADVDPAQLHNINQLKSIRQLGFKRMIQFFELPGFFDFTPYMKAMFDSFISPKLPKWELENTQAPSALMELFATWSSRKEYLVFFTDYNNDVLPKLFACLSAKKVQHSVYSMILDIIENILKICDSEEPEDIENLLTDKLFDDKDFADLENELADQICEDGDSDNTENSLTNKILKPHVSSLFDHLEFVISNPSSSQKDRFAKREITILSHIAGYVNDSKQAKRLIDLLMPYLRKPTHIISEKTKLDILCIFLNIGTLIPGFTKNGRYYNLISELFATIDSRECRNMLILIFREFASKEPELSVVAGLISDLNSYSTKNLDAPDFDTRLNAFNRINTELYQKFRVVEWTPVLYNCLHFTQDPEESSIRNNASFTLKRFIDRLNENIADNVEKWNFNSTMINIIFKGIKRGLKSRSEIVRVEFLSILSHAVKNCSNLPQLADMQCLLFNNDEEANIFNNLYHIQIHRRIRALTRLANECTSGKLNNNTLSQIFIPLISHFIFEADKVTNHNLINETITTLGAISLQLSWRNYYSFLKQFLGLMFHKKDLEKILLKQYLTQRDSENITIRIPIALAITKLLIALPESSLRINLPGLLTTICQILRSRSQDVRDTTRNTLVKISNLLGPMYFSFIVKELKAALTQGYQLHVLGYTLHSLLLDLVPKLEAGAIDYCVDEVTEILINDIFGEVGQEKDIDEITGKTKEMKSKKSFDSFELLAKVIDFRNIGILLLPLKNIMRETQNVKILIKVDEILQRISSGLNVNTNIPTLEMMSFCSDLISQNLEMLQNGRKIKEKKTKLEENFTVQSRQPIAQAPVNYLFHNGYKFVEFGFRLLLVALKRGKIDTKSDEHLKQLNKFVDTLGDAIYSKHTSINILALKIMCLICKLPLPSLQSAFPVLDTQLVKLASDSDASTELVQNCFRLLTVLMRDCQQRFNIKLNALKYLVNLILPNIEEPEMQPTQFPLIRAIITRKYLLPEIYELIDKLKEVMVTSQSANVREQCRIIFFNFLLDYPQGDTRLKKEMNFLIANLEYEYESGRQSVLEMLNSILLKFPVEITRQYLQGLFLSLSLRLVNDDAKKCKDMSGELIKMMFKIMSEDQLDKTIKLLNKWLDLDNQPNFQKMSSLVYGLFVEEFDVESSRYIPELLVRLATILTASRDRLKAIEESNDEDMEISDWEAAYCSLNTLTKIMQIFPSQIYTEHFTPLWPLIHEHLLHPRNLIGLSSSRIFGRYFANIDPQIFGKEKIFFYLTPAILKDLVMMFCEQLKSQYLSAELATQIVKNLFFIGKCFFYMYRTAIQTELETEADVDEAATINLNEETETNKEASYLRWLFNKLSYQARSASTKTLENILQLQSIFKWFASMVIFMPPESVLIPDLVLVISPIYRLINDQSLHGEEPKSLRNLGQEILLHVQNHVGTTLYHNAYNQVRNRAAEIRKARKEQKTIKTLVDPASVARKRIKKNENKSKKRRKLENYNK</sequence>
<dbReference type="InterPro" id="IPR052575">
    <property type="entry name" value="SSU_processome_comp_20"/>
</dbReference>
<dbReference type="Gene3D" id="1.25.10.10">
    <property type="entry name" value="Leucine-rich Repeat Variant"/>
    <property type="match status" value="3"/>
</dbReference>
<evidence type="ECO:0000313" key="5">
    <source>
        <dbReference type="EMBL" id="CAG8469871.1"/>
    </source>
</evidence>
<dbReference type="InterPro" id="IPR057525">
    <property type="entry name" value="UTP20_C"/>
</dbReference>
<dbReference type="Pfam" id="PF23099">
    <property type="entry name" value="UTP20_C"/>
    <property type="match status" value="1"/>
</dbReference>
<dbReference type="GO" id="GO:0030686">
    <property type="term" value="C:90S preribosome"/>
    <property type="evidence" value="ECO:0007669"/>
    <property type="project" value="TreeGrafter"/>
</dbReference>
<dbReference type="PANTHER" id="PTHR17695:SF11">
    <property type="entry name" value="SMALL SUBUNIT PROCESSOME COMPONENT 20 HOMOLOG"/>
    <property type="match status" value="1"/>
</dbReference>
<name>A0A9N8VXI6_9GLOM</name>
<dbReference type="InterPro" id="IPR046523">
    <property type="entry name" value="UTP20_dom"/>
</dbReference>
<evidence type="ECO:0000259" key="2">
    <source>
        <dbReference type="Pfam" id="PF07539"/>
    </source>
</evidence>
<keyword evidence="6" id="KW-1185">Reference proteome</keyword>